<evidence type="ECO:0000256" key="1">
    <source>
        <dbReference type="SAM" id="SignalP"/>
    </source>
</evidence>
<evidence type="ECO:0000313" key="4">
    <source>
        <dbReference type="Proteomes" id="UP001055336"/>
    </source>
</evidence>
<sequence>MKPLLAFCALVVGTAPLAHADDIDSAYQANVQSVGVPADSPAAAGPYGRQMCDRLPATGFDPLVAAVNHENPGLTMHQSAMVIGAAVANFCLDKSYLLPHDLKY</sequence>
<keyword evidence="1" id="KW-0732">Signal</keyword>
<dbReference type="Proteomes" id="UP001055336">
    <property type="component" value="Chromosome"/>
</dbReference>
<name>A0ABY3VPC4_9MYCO</name>
<proteinExistence type="predicted"/>
<protein>
    <submittedName>
        <fullName evidence="3">DUF732 domain-containing protein</fullName>
    </submittedName>
</protein>
<dbReference type="EMBL" id="CP092488">
    <property type="protein sequence ID" value="UMB68509.1"/>
    <property type="molecule type" value="Genomic_DNA"/>
</dbReference>
<evidence type="ECO:0000259" key="2">
    <source>
        <dbReference type="Pfam" id="PF05305"/>
    </source>
</evidence>
<gene>
    <name evidence="3" type="ORF">MKK62_19110</name>
</gene>
<accession>A0ABY3VPC4</accession>
<feature type="signal peptide" evidence="1">
    <location>
        <begin position="1"/>
        <end position="20"/>
    </location>
</feature>
<feature type="domain" description="DUF732" evidence="2">
    <location>
        <begin position="24"/>
        <end position="91"/>
    </location>
</feature>
<dbReference type="Pfam" id="PF05305">
    <property type="entry name" value="DUF732"/>
    <property type="match status" value="1"/>
</dbReference>
<dbReference type="RefSeq" id="WP_240259304.1">
    <property type="nucleotide sequence ID" value="NZ_CP092488.2"/>
</dbReference>
<feature type="chain" id="PRO_5045896405" evidence="1">
    <location>
        <begin position="21"/>
        <end position="104"/>
    </location>
</feature>
<keyword evidence="4" id="KW-1185">Reference proteome</keyword>
<organism evidence="3 4">
    <name type="scientific">Mycobacterium paraterrae</name>
    <dbReference type="NCBI Taxonomy" id="577492"/>
    <lineage>
        <taxon>Bacteria</taxon>
        <taxon>Bacillati</taxon>
        <taxon>Actinomycetota</taxon>
        <taxon>Actinomycetes</taxon>
        <taxon>Mycobacteriales</taxon>
        <taxon>Mycobacteriaceae</taxon>
        <taxon>Mycobacterium</taxon>
    </lineage>
</organism>
<dbReference type="InterPro" id="IPR007969">
    <property type="entry name" value="DUF732"/>
</dbReference>
<reference evidence="3" key="1">
    <citation type="submission" date="2022-08" db="EMBL/GenBank/DDBJ databases">
        <title>Whole genome sequencing of non-tuberculosis mycobacteria type-strains.</title>
        <authorList>
            <person name="Igarashi Y."/>
            <person name="Osugi A."/>
            <person name="Mitarai S."/>
        </authorList>
    </citation>
    <scope>NUCLEOTIDE SEQUENCE</scope>
    <source>
        <strain evidence="3">DSM 45127</strain>
    </source>
</reference>
<evidence type="ECO:0000313" key="3">
    <source>
        <dbReference type="EMBL" id="UMB68509.1"/>
    </source>
</evidence>